<dbReference type="EMBL" id="PEWD01000065">
    <property type="protein sequence ID" value="PIU68615.1"/>
    <property type="molecule type" value="Genomic_DNA"/>
</dbReference>
<comment type="caution">
    <text evidence="2">The sequence shown here is derived from an EMBL/GenBank/DDBJ whole genome shotgun (WGS) entry which is preliminary data.</text>
</comment>
<reference evidence="3" key="1">
    <citation type="submission" date="2017-09" db="EMBL/GenBank/DDBJ databases">
        <title>Depth-based differentiation of microbial function through sediment-hosted aquifers and enrichment of novel symbionts in the deep terrestrial subsurface.</title>
        <authorList>
            <person name="Probst A.J."/>
            <person name="Ladd B."/>
            <person name="Jarett J.K."/>
            <person name="Geller-Mcgrath D.E."/>
            <person name="Sieber C.M.K."/>
            <person name="Emerson J.B."/>
            <person name="Anantharaman K."/>
            <person name="Thomas B.C."/>
            <person name="Malmstrom R."/>
            <person name="Stieglmeier M."/>
            <person name="Klingl A."/>
            <person name="Woyke T."/>
            <person name="Ryan C.M."/>
            <person name="Banfield J.F."/>
        </authorList>
    </citation>
    <scope>NUCLEOTIDE SEQUENCE [LARGE SCALE GENOMIC DNA]</scope>
</reference>
<gene>
    <name evidence="2" type="ORF">COS81_03325</name>
</gene>
<dbReference type="Gene3D" id="3.30.1180.10">
    <property type="match status" value="1"/>
</dbReference>
<dbReference type="Proteomes" id="UP000229916">
    <property type="component" value="Unassembled WGS sequence"/>
</dbReference>
<name>A0A2M7AML3_UNCKA</name>
<dbReference type="PANTHER" id="PTHR33434:SF2">
    <property type="entry name" value="FATTY ACID-BINDING PROTEIN TM_1468"/>
    <property type="match status" value="1"/>
</dbReference>
<dbReference type="Gene3D" id="3.40.50.10170">
    <property type="match status" value="1"/>
</dbReference>
<dbReference type="InterPro" id="IPR043168">
    <property type="entry name" value="DegV_C"/>
</dbReference>
<dbReference type="SUPFAM" id="SSF82549">
    <property type="entry name" value="DAK1/DegV-like"/>
    <property type="match status" value="1"/>
</dbReference>
<evidence type="ECO:0008006" key="4">
    <source>
        <dbReference type="Google" id="ProtNLM"/>
    </source>
</evidence>
<protein>
    <recommendedName>
        <fullName evidence="4">DegV family protein</fullName>
    </recommendedName>
</protein>
<dbReference type="InterPro" id="IPR050270">
    <property type="entry name" value="DegV_domain_contain"/>
</dbReference>
<dbReference type="InterPro" id="IPR003797">
    <property type="entry name" value="DegV"/>
</dbReference>
<dbReference type="GO" id="GO:0008289">
    <property type="term" value="F:lipid binding"/>
    <property type="evidence" value="ECO:0007669"/>
    <property type="project" value="UniProtKB-KW"/>
</dbReference>
<organism evidence="2 3">
    <name type="scientific">candidate division WWE3 bacterium CG06_land_8_20_14_3_00_42_16</name>
    <dbReference type="NCBI Taxonomy" id="1975083"/>
    <lineage>
        <taxon>Bacteria</taxon>
        <taxon>Katanobacteria</taxon>
    </lineage>
</organism>
<dbReference type="PANTHER" id="PTHR33434">
    <property type="entry name" value="DEGV DOMAIN-CONTAINING PROTEIN DR_1986-RELATED"/>
    <property type="match status" value="1"/>
</dbReference>
<dbReference type="PROSITE" id="PS51482">
    <property type="entry name" value="DEGV"/>
    <property type="match status" value="1"/>
</dbReference>
<proteinExistence type="predicted"/>
<keyword evidence="1" id="KW-0446">Lipid-binding</keyword>
<dbReference type="Pfam" id="PF02645">
    <property type="entry name" value="DegV"/>
    <property type="match status" value="1"/>
</dbReference>
<accession>A0A2M7AML3</accession>
<dbReference type="AlphaFoldDB" id="A0A2M7AML3"/>
<sequence>METKIITEGLSSLSDEMAKKYDIYLIRSYIIYGDKNLKEEVDIKLDDYYAEMVESQKIRKTAHANYHDLKVAFETVRQKSDQILYLAATSKLTGTYQLAQAICKEYGSEKIKAYDTESLIGVQGIMAIEAAIMGTEGKTPAEICKFLDQEKPYMGVLGALETLKYLAASGRIGKAKALFGNLLSIKPIIGLKDGEIAPVDRARTRNQALEKIIAYLQQKSQMFGRKKVKFFIEYLIVDDWLSTVKAVLEKNFACDKIEFSRASAAIGTHLGPGTWGINYYFYA</sequence>
<evidence type="ECO:0000313" key="3">
    <source>
        <dbReference type="Proteomes" id="UP000229916"/>
    </source>
</evidence>
<evidence type="ECO:0000313" key="2">
    <source>
        <dbReference type="EMBL" id="PIU68615.1"/>
    </source>
</evidence>
<dbReference type="NCBIfam" id="TIGR00762">
    <property type="entry name" value="DegV"/>
    <property type="match status" value="1"/>
</dbReference>
<evidence type="ECO:0000256" key="1">
    <source>
        <dbReference type="ARBA" id="ARBA00023121"/>
    </source>
</evidence>